<dbReference type="GeneID" id="9186531"/>
<dbReference type="RefSeq" id="XP_002842100.1">
    <property type="nucleotide sequence ID" value="XM_002842054.1"/>
</dbReference>
<name>D5GPC9_TUBMM</name>
<proteinExistence type="predicted"/>
<dbReference type="HOGENOM" id="CLU_054062_0_0_1"/>
<dbReference type="GO" id="GO:0034715">
    <property type="term" value="C:pICln-Sm protein complex"/>
    <property type="evidence" value="ECO:0007669"/>
    <property type="project" value="TreeGrafter"/>
</dbReference>
<dbReference type="PANTHER" id="PTHR21399">
    <property type="entry name" value="CHLORIDE CONDUCTANCE REGULATORY PROTEIN ICLN"/>
    <property type="match status" value="1"/>
</dbReference>
<accession>D5GPC9</accession>
<dbReference type="eggNOG" id="ENOG502S43V">
    <property type="taxonomic scope" value="Eukaryota"/>
</dbReference>
<evidence type="ECO:0000313" key="7">
    <source>
        <dbReference type="Proteomes" id="UP000006911"/>
    </source>
</evidence>
<dbReference type="GO" id="GO:0005829">
    <property type="term" value="C:cytosol"/>
    <property type="evidence" value="ECO:0007669"/>
    <property type="project" value="TreeGrafter"/>
</dbReference>
<keyword evidence="4" id="KW-0539">Nucleus</keyword>
<evidence type="ECO:0000313" key="6">
    <source>
        <dbReference type="EMBL" id="CAZ86291.1"/>
    </source>
</evidence>
<dbReference type="InterPro" id="IPR011993">
    <property type="entry name" value="PH-like_dom_sf"/>
</dbReference>
<sequence length="279" mass="29847">MPLTILRQSPDLSSYTPLSTHQSSTPASFQTPVLHFHAPSATVLIAPEHISLLPIFPDVPTPSPTTSDQSRIPNIELLIISQTLTLYNAPSKIGISLPYSSITLHAIQRTPHGAGIYMQISLSPGNAAAHTNTDEYDQDELLEITILPDTAGEGEKEGVVSEMFDALSVCAGLNPDEVGSDEEEEEEDGILWEEDVEGGGEGLRLEGFPAGGGWITAENVGDFSFGDSVDGDVQTDGGVVLGPGAGTVRLRDEVERGESAGERRENVEETEEAKWRRIG</sequence>
<dbReference type="Pfam" id="PF03517">
    <property type="entry name" value="Voldacs"/>
    <property type="match status" value="1"/>
</dbReference>
<gene>
    <name evidence="6" type="ORF">GSTUM_00011675001</name>
</gene>
<feature type="region of interest" description="Disordered" evidence="5">
    <location>
        <begin position="252"/>
        <end position="279"/>
    </location>
</feature>
<dbReference type="InterPro" id="IPR039924">
    <property type="entry name" value="ICln/Lot5/Saf5"/>
</dbReference>
<evidence type="ECO:0000256" key="4">
    <source>
        <dbReference type="ARBA" id="ARBA00023242"/>
    </source>
</evidence>
<dbReference type="OMA" id="NMHEYFD"/>
<keyword evidence="7" id="KW-1185">Reference proteome</keyword>
<dbReference type="KEGG" id="tml:GSTUM_00011675001"/>
<dbReference type="GO" id="GO:0000387">
    <property type="term" value="P:spliceosomal snRNP assembly"/>
    <property type="evidence" value="ECO:0007669"/>
    <property type="project" value="TreeGrafter"/>
</dbReference>
<dbReference type="FunCoup" id="D5GPC9">
    <property type="interactions" value="24"/>
</dbReference>
<dbReference type="Gene3D" id="2.30.29.30">
    <property type="entry name" value="Pleckstrin-homology domain (PH domain)/Phosphotyrosine-binding domain (PTB)"/>
    <property type="match status" value="1"/>
</dbReference>
<dbReference type="AlphaFoldDB" id="D5GPC9"/>
<reference evidence="6 7" key="1">
    <citation type="journal article" date="2010" name="Nature">
        <title>Perigord black truffle genome uncovers evolutionary origins and mechanisms of symbiosis.</title>
        <authorList>
            <person name="Martin F."/>
            <person name="Kohler A."/>
            <person name="Murat C."/>
            <person name="Balestrini R."/>
            <person name="Coutinho P.M."/>
            <person name="Jaillon O."/>
            <person name="Montanini B."/>
            <person name="Morin E."/>
            <person name="Noel B."/>
            <person name="Percudani R."/>
            <person name="Porcel B."/>
            <person name="Rubini A."/>
            <person name="Amicucci A."/>
            <person name="Amselem J."/>
            <person name="Anthouard V."/>
            <person name="Arcioni S."/>
            <person name="Artiguenave F."/>
            <person name="Aury J.M."/>
            <person name="Ballario P."/>
            <person name="Bolchi A."/>
            <person name="Brenna A."/>
            <person name="Brun A."/>
            <person name="Buee M."/>
            <person name="Cantarel B."/>
            <person name="Chevalier G."/>
            <person name="Couloux A."/>
            <person name="Da Silva C."/>
            <person name="Denoeud F."/>
            <person name="Duplessis S."/>
            <person name="Ghignone S."/>
            <person name="Hilselberger B."/>
            <person name="Iotti M."/>
            <person name="Marcais B."/>
            <person name="Mello A."/>
            <person name="Miranda M."/>
            <person name="Pacioni G."/>
            <person name="Quesneville H."/>
            <person name="Riccioni C."/>
            <person name="Ruotolo R."/>
            <person name="Splivallo R."/>
            <person name="Stocchi V."/>
            <person name="Tisserant E."/>
            <person name="Viscomi A.R."/>
            <person name="Zambonelli A."/>
            <person name="Zampieri E."/>
            <person name="Henrissat B."/>
            <person name="Lebrun M.H."/>
            <person name="Paolocci F."/>
            <person name="Bonfante P."/>
            <person name="Ottonello S."/>
            <person name="Wincker P."/>
        </authorList>
    </citation>
    <scope>NUCLEOTIDE SEQUENCE [LARGE SCALE GENOMIC DNA]</scope>
    <source>
        <strain evidence="6 7">Mel28</strain>
    </source>
</reference>
<dbReference type="EMBL" id="FN430373">
    <property type="protein sequence ID" value="CAZ86291.1"/>
    <property type="molecule type" value="Genomic_DNA"/>
</dbReference>
<dbReference type="GO" id="GO:0045292">
    <property type="term" value="P:mRNA cis splicing, via spliceosome"/>
    <property type="evidence" value="ECO:0007669"/>
    <property type="project" value="TreeGrafter"/>
</dbReference>
<evidence type="ECO:0000256" key="1">
    <source>
        <dbReference type="ARBA" id="ARBA00004123"/>
    </source>
</evidence>
<comment type="subcellular location">
    <subcellularLocation>
        <location evidence="2">Cytoplasm</location>
    </subcellularLocation>
    <subcellularLocation>
        <location evidence="1">Nucleus</location>
    </subcellularLocation>
</comment>
<dbReference type="Proteomes" id="UP000006911">
    <property type="component" value="Unassembled WGS sequence"/>
</dbReference>
<dbReference type="GO" id="GO:0005681">
    <property type="term" value="C:spliceosomal complex"/>
    <property type="evidence" value="ECO:0007669"/>
    <property type="project" value="TreeGrafter"/>
</dbReference>
<evidence type="ECO:0000256" key="5">
    <source>
        <dbReference type="SAM" id="MobiDB-lite"/>
    </source>
</evidence>
<protein>
    <submittedName>
        <fullName evidence="6">(Perigord truffle) hypothetical protein</fullName>
    </submittedName>
</protein>
<keyword evidence="3" id="KW-0963">Cytoplasm</keyword>
<feature type="region of interest" description="Disordered" evidence="5">
    <location>
        <begin position="1"/>
        <end position="23"/>
    </location>
</feature>
<organism evidence="6 7">
    <name type="scientific">Tuber melanosporum (strain Mel28)</name>
    <name type="common">Perigord black truffle</name>
    <dbReference type="NCBI Taxonomy" id="656061"/>
    <lineage>
        <taxon>Eukaryota</taxon>
        <taxon>Fungi</taxon>
        <taxon>Dikarya</taxon>
        <taxon>Ascomycota</taxon>
        <taxon>Pezizomycotina</taxon>
        <taxon>Pezizomycetes</taxon>
        <taxon>Pezizales</taxon>
        <taxon>Tuberaceae</taxon>
        <taxon>Tuber</taxon>
    </lineage>
</organism>
<evidence type="ECO:0000256" key="2">
    <source>
        <dbReference type="ARBA" id="ARBA00004496"/>
    </source>
</evidence>
<dbReference type="PANTHER" id="PTHR21399:SF0">
    <property type="entry name" value="METHYLOSOME SUBUNIT PICLN"/>
    <property type="match status" value="1"/>
</dbReference>
<evidence type="ECO:0000256" key="3">
    <source>
        <dbReference type="ARBA" id="ARBA00022490"/>
    </source>
</evidence>
<dbReference type="InParanoid" id="D5GPC9"/>